<name>A0A2H1HUG8_9MICO</name>
<dbReference type="Proteomes" id="UP000234382">
    <property type="component" value="Unassembled WGS sequence"/>
</dbReference>
<dbReference type="PROSITE" id="PS50937">
    <property type="entry name" value="HTH_MERR_2"/>
    <property type="match status" value="2"/>
</dbReference>
<organism evidence="3 4">
    <name type="scientific">Brevibacterium iodinum ATCC 49514</name>
    <dbReference type="NCBI Taxonomy" id="1255616"/>
    <lineage>
        <taxon>Bacteria</taxon>
        <taxon>Bacillati</taxon>
        <taxon>Actinomycetota</taxon>
        <taxon>Actinomycetes</taxon>
        <taxon>Micrococcales</taxon>
        <taxon>Brevibacteriaceae</taxon>
        <taxon>Brevibacterium</taxon>
    </lineage>
</organism>
<accession>A0A2H1HUG8</accession>
<evidence type="ECO:0000256" key="1">
    <source>
        <dbReference type="ARBA" id="ARBA00023125"/>
    </source>
</evidence>
<dbReference type="Gene3D" id="1.10.1660.10">
    <property type="match status" value="2"/>
</dbReference>
<dbReference type="InterPro" id="IPR000551">
    <property type="entry name" value="MerR-type_HTH_dom"/>
</dbReference>
<evidence type="ECO:0000259" key="2">
    <source>
        <dbReference type="PROSITE" id="PS50937"/>
    </source>
</evidence>
<dbReference type="InterPro" id="IPR009061">
    <property type="entry name" value="DNA-bd_dom_put_sf"/>
</dbReference>
<proteinExistence type="predicted"/>
<reference evidence="4" key="1">
    <citation type="submission" date="2017-03" db="EMBL/GenBank/DDBJ databases">
        <authorList>
            <person name="Monnet C."/>
        </authorList>
    </citation>
    <scope>NUCLEOTIDE SEQUENCE [LARGE SCALE GENOMIC DNA]</scope>
    <source>
        <strain evidence="4">ATCC 49514</strain>
    </source>
</reference>
<dbReference type="Pfam" id="PF13411">
    <property type="entry name" value="MerR_1"/>
    <property type="match status" value="1"/>
</dbReference>
<dbReference type="PANTHER" id="PTHR30204">
    <property type="entry name" value="REDOX-CYCLING DRUG-SENSING TRANSCRIPTIONAL ACTIVATOR SOXR"/>
    <property type="match status" value="1"/>
</dbReference>
<dbReference type="Pfam" id="PF00376">
    <property type="entry name" value="MerR"/>
    <property type="match status" value="1"/>
</dbReference>
<feature type="domain" description="HTH merR-type" evidence="2">
    <location>
        <begin position="131"/>
        <end position="195"/>
    </location>
</feature>
<dbReference type="GO" id="GO:0003700">
    <property type="term" value="F:DNA-binding transcription factor activity"/>
    <property type="evidence" value="ECO:0007669"/>
    <property type="project" value="InterPro"/>
</dbReference>
<keyword evidence="1 3" id="KW-0238">DNA-binding</keyword>
<feature type="domain" description="HTH merR-type" evidence="2">
    <location>
        <begin position="16"/>
        <end position="50"/>
    </location>
</feature>
<evidence type="ECO:0000313" key="4">
    <source>
        <dbReference type="Proteomes" id="UP000234382"/>
    </source>
</evidence>
<dbReference type="PANTHER" id="PTHR30204:SF93">
    <property type="entry name" value="HTH MERR-TYPE DOMAIN-CONTAINING PROTEIN"/>
    <property type="match status" value="1"/>
</dbReference>
<keyword evidence="4" id="KW-1185">Reference proteome</keyword>
<gene>
    <name evidence="3" type="ORF">BI49514_00295</name>
</gene>
<dbReference type="EMBL" id="FXYX01000001">
    <property type="protein sequence ID" value="SMX66552.1"/>
    <property type="molecule type" value="Genomic_DNA"/>
</dbReference>
<dbReference type="GO" id="GO:0003677">
    <property type="term" value="F:DNA binding"/>
    <property type="evidence" value="ECO:0007669"/>
    <property type="project" value="UniProtKB-KW"/>
</dbReference>
<dbReference type="InterPro" id="IPR047057">
    <property type="entry name" value="MerR_fam"/>
</dbReference>
<dbReference type="RefSeq" id="WP_101543676.1">
    <property type="nucleotide sequence ID" value="NZ_FXYX01000001.1"/>
</dbReference>
<protein>
    <submittedName>
        <fullName evidence="3">DNA-binding transcriptional regulator, MerR family</fullName>
    </submittedName>
</protein>
<dbReference type="SMART" id="SM00422">
    <property type="entry name" value="HTH_MERR"/>
    <property type="match status" value="2"/>
</dbReference>
<sequence>MAKRENLKPSLRPVDLAREAGVSTQAVRNYEDEGILPSSIRLVSGHRRYTIIHLEALKTFMALTSATGRPRAAVIMCGINTGEMDNPLAELDVAHAQLLADRDAVESLASHLDESVIGRPAPLSSPLSPVELSRRIGLTTMTLRAWEKIGILIPQRNSDTGHRHYLAADVRDAELAHLLRRGGHGLAGIARTISAVRDHGGAVELADTVNGWRQQLNTRARALLAASAALDHYVRVLDFV</sequence>
<dbReference type="SUPFAM" id="SSF46955">
    <property type="entry name" value="Putative DNA-binding domain"/>
    <property type="match status" value="2"/>
</dbReference>
<evidence type="ECO:0000313" key="3">
    <source>
        <dbReference type="EMBL" id="SMX66552.1"/>
    </source>
</evidence>
<dbReference type="AlphaFoldDB" id="A0A2H1HUG8"/>